<dbReference type="EMBL" id="VIVQ01000001">
    <property type="protein sequence ID" value="TWE13153.1"/>
    <property type="molecule type" value="Genomic_DNA"/>
</dbReference>
<evidence type="ECO:0000256" key="1">
    <source>
        <dbReference type="SAM" id="MobiDB-lite"/>
    </source>
</evidence>
<dbReference type="AlphaFoldDB" id="A0A561EC18"/>
<dbReference type="RefSeq" id="WP_145227560.1">
    <property type="nucleotide sequence ID" value="NZ_VIVQ01000001.1"/>
</dbReference>
<reference evidence="2 3" key="1">
    <citation type="submission" date="2019-06" db="EMBL/GenBank/DDBJ databases">
        <title>Sequencing the genomes of 1000 actinobacteria strains.</title>
        <authorList>
            <person name="Klenk H.-P."/>
        </authorList>
    </citation>
    <scope>NUCLEOTIDE SEQUENCE [LARGE SCALE GENOMIC DNA]</scope>
    <source>
        <strain evidence="2 3">DSM 19560</strain>
    </source>
</reference>
<feature type="compositionally biased region" description="Low complexity" evidence="1">
    <location>
        <begin position="74"/>
        <end position="87"/>
    </location>
</feature>
<proteinExistence type="predicted"/>
<feature type="compositionally biased region" description="Basic and acidic residues" evidence="1">
    <location>
        <begin position="101"/>
        <end position="115"/>
    </location>
</feature>
<gene>
    <name evidence="2" type="ORF">BKA23_1982</name>
</gene>
<accession>A0A561EC18</accession>
<evidence type="ECO:0000313" key="2">
    <source>
        <dbReference type="EMBL" id="TWE13153.1"/>
    </source>
</evidence>
<name>A0A561EC18_9MICO</name>
<evidence type="ECO:0000313" key="3">
    <source>
        <dbReference type="Proteomes" id="UP000318297"/>
    </source>
</evidence>
<comment type="caution">
    <text evidence="2">The sequence shown here is derived from an EMBL/GenBank/DDBJ whole genome shotgun (WGS) entry which is preliminary data.</text>
</comment>
<feature type="region of interest" description="Disordered" evidence="1">
    <location>
        <begin position="62"/>
        <end position="115"/>
    </location>
</feature>
<dbReference type="Proteomes" id="UP000318297">
    <property type="component" value="Unassembled WGS sequence"/>
</dbReference>
<organism evidence="2 3">
    <name type="scientific">Rudaeicoccus suwonensis</name>
    <dbReference type="NCBI Taxonomy" id="657409"/>
    <lineage>
        <taxon>Bacteria</taxon>
        <taxon>Bacillati</taxon>
        <taxon>Actinomycetota</taxon>
        <taxon>Actinomycetes</taxon>
        <taxon>Micrococcales</taxon>
        <taxon>Dermacoccaceae</taxon>
        <taxon>Rudaeicoccus</taxon>
    </lineage>
</organism>
<sequence length="115" mass="11835">MLWLILALVICVGLASAVVGLVAVPARREGREVLTDRGERVVSTVASGTEKVAKGATKATAVVTKKRREDEAETATTAAEPTASTGARVASPAAAPTTTQEPRDSRSAQEHRAAG</sequence>
<protein>
    <submittedName>
        <fullName evidence="2">Uncharacterized protein</fullName>
    </submittedName>
</protein>
<keyword evidence="3" id="KW-1185">Reference proteome</keyword>